<evidence type="ECO:0000313" key="1">
    <source>
        <dbReference type="EMBL" id="QJA71240.1"/>
    </source>
</evidence>
<protein>
    <submittedName>
        <fullName evidence="1">Uncharacterized protein</fullName>
    </submittedName>
</protein>
<accession>A0A6M3JN08</accession>
<organism evidence="1">
    <name type="scientific">viral metagenome</name>
    <dbReference type="NCBI Taxonomy" id="1070528"/>
    <lineage>
        <taxon>unclassified sequences</taxon>
        <taxon>metagenomes</taxon>
        <taxon>organismal metagenomes</taxon>
    </lineage>
</organism>
<gene>
    <name evidence="1" type="ORF">MM415A03310_0003</name>
</gene>
<proteinExistence type="predicted"/>
<dbReference type="EMBL" id="MT141858">
    <property type="protein sequence ID" value="QJA71240.1"/>
    <property type="molecule type" value="Genomic_DNA"/>
</dbReference>
<reference evidence="1" key="1">
    <citation type="submission" date="2020-03" db="EMBL/GenBank/DDBJ databases">
        <title>The deep terrestrial virosphere.</title>
        <authorList>
            <person name="Holmfeldt K."/>
            <person name="Nilsson E."/>
            <person name="Simone D."/>
            <person name="Lopez-Fernandez M."/>
            <person name="Wu X."/>
            <person name="de Brujin I."/>
            <person name="Lundin D."/>
            <person name="Andersson A."/>
            <person name="Bertilsson S."/>
            <person name="Dopson M."/>
        </authorList>
    </citation>
    <scope>NUCLEOTIDE SEQUENCE</scope>
    <source>
        <strain evidence="1">MM415A03310</strain>
    </source>
</reference>
<sequence length="83" mass="9671">MNVPKNEIRVYYKHDDRIVEAWDSAIETTLGFRRWASGFNYLTGIRDLAFEKGGRNETYHPGSNSNSIRLRPHTVRLDRIGHP</sequence>
<name>A0A6M3JN08_9ZZZZ</name>
<dbReference type="AlphaFoldDB" id="A0A6M3JN08"/>